<evidence type="ECO:0000313" key="3">
    <source>
        <dbReference type="Proteomes" id="UP000238220"/>
    </source>
</evidence>
<dbReference type="AlphaFoldDB" id="A0A2S5TDW4"/>
<dbReference type="SMART" id="SM00642">
    <property type="entry name" value="Aamy"/>
    <property type="match status" value="1"/>
</dbReference>
<dbReference type="Gene3D" id="3.20.20.80">
    <property type="entry name" value="Glycosidases"/>
    <property type="match status" value="3"/>
</dbReference>
<dbReference type="InterPro" id="IPR013797">
    <property type="entry name" value="Maltooligo_trehalose_synth_4"/>
</dbReference>
<dbReference type="InterPro" id="IPR006047">
    <property type="entry name" value="GH13_cat_dom"/>
</dbReference>
<dbReference type="OrthoDB" id="9761577at2"/>
<dbReference type="Gene3D" id="1.10.10.470">
    <property type="entry name" value="Maltooligosyl trehalose synthase, domain 4"/>
    <property type="match status" value="1"/>
</dbReference>
<name>A0A2S5TDW4_9GAMM</name>
<dbReference type="SUPFAM" id="SSF51445">
    <property type="entry name" value="(Trans)glycosidases"/>
    <property type="match status" value="1"/>
</dbReference>
<dbReference type="RefSeq" id="WP_104231214.1">
    <property type="nucleotide sequence ID" value="NZ_PSNW01000008.1"/>
</dbReference>
<dbReference type="InterPro" id="IPR017853">
    <property type="entry name" value="GH"/>
</dbReference>
<feature type="domain" description="Glycosyl hydrolase family 13 catalytic" evidence="1">
    <location>
        <begin position="16"/>
        <end position="780"/>
    </location>
</feature>
<dbReference type="Pfam" id="PF00128">
    <property type="entry name" value="Alpha-amylase"/>
    <property type="match status" value="1"/>
</dbReference>
<reference evidence="2 3" key="1">
    <citation type="submission" date="2018-02" db="EMBL/GenBank/DDBJ databases">
        <title>Genome sequencing of Solimonas sp. HR-BB.</title>
        <authorList>
            <person name="Lee Y."/>
            <person name="Jeon C.O."/>
        </authorList>
    </citation>
    <scope>NUCLEOTIDE SEQUENCE [LARGE SCALE GENOMIC DNA]</scope>
    <source>
        <strain evidence="2 3">HR-BB</strain>
    </source>
</reference>
<protein>
    <submittedName>
        <fullName evidence="2">Malto-oligosyltrehalose synthase</fullName>
    </submittedName>
</protein>
<organism evidence="2 3">
    <name type="scientific">Solimonas fluminis</name>
    <dbReference type="NCBI Taxonomy" id="2086571"/>
    <lineage>
        <taxon>Bacteria</taxon>
        <taxon>Pseudomonadati</taxon>
        <taxon>Pseudomonadota</taxon>
        <taxon>Gammaproteobacteria</taxon>
        <taxon>Nevskiales</taxon>
        <taxon>Nevskiaceae</taxon>
        <taxon>Solimonas</taxon>
    </lineage>
</organism>
<dbReference type="GO" id="GO:0005992">
    <property type="term" value="P:trehalose biosynthetic process"/>
    <property type="evidence" value="ECO:0007669"/>
    <property type="project" value="TreeGrafter"/>
</dbReference>
<proteinExistence type="predicted"/>
<keyword evidence="3" id="KW-1185">Reference proteome</keyword>
<evidence type="ECO:0000313" key="2">
    <source>
        <dbReference type="EMBL" id="PPE73175.1"/>
    </source>
</evidence>
<dbReference type="InterPro" id="IPR012767">
    <property type="entry name" value="Trehalose_TreY"/>
</dbReference>
<gene>
    <name evidence="2" type="primary">treY</name>
    <name evidence="2" type="ORF">C3942_15265</name>
</gene>
<dbReference type="Gene3D" id="3.30.1590.10">
    <property type="entry name" value="Maltooligosyl trehalose synthase, domain 2"/>
    <property type="match status" value="1"/>
</dbReference>
<accession>A0A2S5TDW4</accession>
<dbReference type="GO" id="GO:0047470">
    <property type="term" value="F:(1,4)-alpha-D-glucan 1-alpha-D-glucosylmutase activity"/>
    <property type="evidence" value="ECO:0007669"/>
    <property type="project" value="TreeGrafter"/>
</dbReference>
<comment type="caution">
    <text evidence="2">The sequence shown here is derived from an EMBL/GenBank/DDBJ whole genome shotgun (WGS) entry which is preliminary data.</text>
</comment>
<evidence type="ECO:0000259" key="1">
    <source>
        <dbReference type="SMART" id="SM00642"/>
    </source>
</evidence>
<dbReference type="EMBL" id="PSNW01000008">
    <property type="protein sequence ID" value="PPE73175.1"/>
    <property type="molecule type" value="Genomic_DNA"/>
</dbReference>
<dbReference type="PANTHER" id="PTHR10357:SF216">
    <property type="entry name" value="MALTOOLIGOSYL TREHALOSE SYNTHASE-RELATED"/>
    <property type="match status" value="1"/>
</dbReference>
<dbReference type="GO" id="GO:0030980">
    <property type="term" value="P:alpha-glucan catabolic process"/>
    <property type="evidence" value="ECO:0007669"/>
    <property type="project" value="TreeGrafter"/>
</dbReference>
<dbReference type="NCBIfam" id="TIGR02401">
    <property type="entry name" value="trehalose_TreY"/>
    <property type="match status" value="1"/>
</dbReference>
<dbReference type="FunFam" id="3.20.20.80:FF:000341">
    <property type="entry name" value="Maltooligosyl trehalose synthase"/>
    <property type="match status" value="1"/>
</dbReference>
<dbReference type="PANTHER" id="PTHR10357">
    <property type="entry name" value="ALPHA-AMYLASE FAMILY MEMBER"/>
    <property type="match status" value="1"/>
</dbReference>
<dbReference type="Proteomes" id="UP000238220">
    <property type="component" value="Unassembled WGS sequence"/>
</dbReference>
<sequence length="898" mass="100043">MTVRATLRLQFHAGFRFADALRQLPYFEALGISHLYASPILRARAGSMHGYDVVDPTQVNPELGGEAGLRELVAGLRARGMGLVVDIVPNHMAVGEADNPWWQDVLENGPHSAYAGYFDIDWDSTDPLLRGRVLAPVLGKPYGESLAAGEIALRFEDSRFQFSYYGHRFPLAPRDYAPLLSQAGMPEAAALFRAGRDLEAARHELGAAFGARPAALQAILDAHADPRRLHRLLERQHYRLSWWRCAGDEINWRRFFDITQLAGLRVQEREVFEAVHATIFRLYAQGLIDGLRIDHVDGLADPRAYCRRLRARLAELAAQRPAELREDHAYIVVEKILGPGERLARDWQVDGSSGYAFMNDVGALLHDPAGEAPLGELWRELSGRGSYGAEEARARRSIPQDLFTADFNACAHALHRIARSEPGTRDWTLPAIRRVLSELLVQFPVYRTYADGRGRSKADEAIMRGVVAAAAPKLPASERPLLERIDRWLGGEPPRQLRGASARRLRLRAIARFQQLTAPLAAKAVEDTVFYRHGRLLSRNEVGADPSRFALDAAAFHRLSRERHRRYPLTMLATATHDHKRGEDLRARLAVLSELPQRWGAVLRSWRARNAARHGSTGPDAADELMLYQTLAGAWPLDLSADDREGLGAFEERVAAWQLKALREAKRHSSWLEPDLAYEGNCRGFLQRLLGDAAFVAGLHALVQDIAAAGAVNGLSQALLRMTAPGVPDLYQGTECWDFSLVDPDNRRPVDFDARAGSLRAEAALPELLRGWRDGRIKQRLVHAALGLRRRQPALFAVGDYRPLEVRGRHADRLLAFARRFGEEAVLVAVPLRSLPLLPDPAQPDLRRADWGDTAIRIPAELRRPVRDLLAGTPEPPLEAWLQPGRLFAQAPVALLGL</sequence>
<dbReference type="CDD" id="cd11336">
    <property type="entry name" value="AmyAc_MTSase"/>
    <property type="match status" value="1"/>
</dbReference>